<accession>A0A4P6XFU4</accession>
<dbReference type="InterPro" id="IPR019383">
    <property type="entry name" value="Golgin_A_7/ERF4"/>
</dbReference>
<keyword evidence="5" id="KW-0256">Endoplasmic reticulum</keyword>
<evidence type="ECO:0000256" key="7">
    <source>
        <dbReference type="SAM" id="MobiDB-lite"/>
    </source>
</evidence>
<dbReference type="AlphaFoldDB" id="A0A4P6XFU4"/>
<reference evidence="10" key="1">
    <citation type="submission" date="2019-03" db="EMBL/GenBank/DDBJ databases">
        <title>Snf2 controls pulcherriminic acid biosynthesis and connects pigmentation and antifungal activity of the yeast Metschnikowia pulcherrima.</title>
        <authorList>
            <person name="Gore-Lloyd D."/>
            <person name="Sumann I."/>
            <person name="Brachmann A.O."/>
            <person name="Schneeberger K."/>
            <person name="Ortiz-Merino R.A."/>
            <person name="Moreno-Beltran M."/>
            <person name="Schlaefli M."/>
            <person name="Kirner P."/>
            <person name="Santos Kron A."/>
            <person name="Wolfe K.H."/>
            <person name="Piel J."/>
            <person name="Ahrens C.H."/>
            <person name="Henk D."/>
            <person name="Freimoser F.M."/>
        </authorList>
    </citation>
    <scope>NUCLEOTIDE SEQUENCE [LARGE SCALE GENOMIC DNA]</scope>
    <source>
        <strain evidence="10">APC 1.2</strain>
    </source>
</reference>
<keyword evidence="10" id="KW-1185">Reference proteome</keyword>
<feature type="domain" description="Golgin subfamily A member 7/ERF4" evidence="8">
    <location>
        <begin position="77"/>
        <end position="232"/>
    </location>
</feature>
<dbReference type="EMBL" id="CP034456">
    <property type="protein sequence ID" value="QBM86110.1"/>
    <property type="molecule type" value="Genomic_DNA"/>
</dbReference>
<comment type="subunit">
    <text evidence="3">Interacts with ERF2.</text>
</comment>
<organism evidence="9 10">
    <name type="scientific">Metschnikowia aff. pulcherrima</name>
    <dbReference type="NCBI Taxonomy" id="2163413"/>
    <lineage>
        <taxon>Eukaryota</taxon>
        <taxon>Fungi</taxon>
        <taxon>Dikarya</taxon>
        <taxon>Ascomycota</taxon>
        <taxon>Saccharomycotina</taxon>
        <taxon>Pichiomycetes</taxon>
        <taxon>Metschnikowiaceae</taxon>
        <taxon>Metschnikowia</taxon>
    </lineage>
</organism>
<evidence type="ECO:0000256" key="4">
    <source>
        <dbReference type="ARBA" id="ARBA00018463"/>
    </source>
</evidence>
<feature type="region of interest" description="Disordered" evidence="7">
    <location>
        <begin position="250"/>
        <end position="273"/>
    </location>
</feature>
<sequence length="273" mass="31245">MNNPLTKYANLNAPKDLVFFNYHEYLVADYEPFQSALDDSQGGQNNASRQDRPALVVNHFPNPYTAHESAVFWRTRIVRVPRIFDLCQELYMVPQFSTYVPGREPAALTSDLREFQPAGIHENYVFGTTSLTPLVPQWVSEEEYVKIVTDINTLLSEAMSPENKMGWLDNALDFLSGTLYTTLFTRYLRPSFLKRGLHKVDEYVVELNAKLREKHQDLKLIPLLKSAMLSLDFQIPMAPVTPVVTRHKLEHIQRESQSTDSAAGEHDKEAETV</sequence>
<name>A0A4P6XFU4_9ASCO</name>
<dbReference type="PANTHER" id="PTHR13254">
    <property type="entry name" value="GOLGI AUTOANTIGEN, GOLGIN SUBFAMILY A, 7"/>
    <property type="match status" value="1"/>
</dbReference>
<dbReference type="GO" id="GO:0005789">
    <property type="term" value="C:endoplasmic reticulum membrane"/>
    <property type="evidence" value="ECO:0007669"/>
    <property type="project" value="UniProtKB-SubCell"/>
</dbReference>
<dbReference type="Proteomes" id="UP000292447">
    <property type="component" value="Chromosome I"/>
</dbReference>
<dbReference type="GO" id="GO:0006612">
    <property type="term" value="P:protein targeting to membrane"/>
    <property type="evidence" value="ECO:0007669"/>
    <property type="project" value="TreeGrafter"/>
</dbReference>
<evidence type="ECO:0000256" key="1">
    <source>
        <dbReference type="ARBA" id="ARBA00004406"/>
    </source>
</evidence>
<comment type="subcellular location">
    <subcellularLocation>
        <location evidence="1">Endoplasmic reticulum membrane</location>
        <topology evidence="1">Peripheral membrane protein</topology>
    </subcellularLocation>
</comment>
<evidence type="ECO:0000256" key="5">
    <source>
        <dbReference type="ARBA" id="ARBA00022824"/>
    </source>
</evidence>
<evidence type="ECO:0000313" key="10">
    <source>
        <dbReference type="Proteomes" id="UP000292447"/>
    </source>
</evidence>
<evidence type="ECO:0000256" key="2">
    <source>
        <dbReference type="ARBA" id="ARBA00007732"/>
    </source>
</evidence>
<gene>
    <name evidence="9" type="primary">MPUL0A07460</name>
    <name evidence="9" type="ORF">METSCH_A07460</name>
</gene>
<protein>
    <recommendedName>
        <fullName evidence="4">Ras modification protein ERF4</fullName>
    </recommendedName>
</protein>
<evidence type="ECO:0000259" key="8">
    <source>
        <dbReference type="Pfam" id="PF10256"/>
    </source>
</evidence>
<dbReference type="STRING" id="2163413.A0A4P6XFU4"/>
<feature type="compositionally biased region" description="Basic and acidic residues" evidence="7">
    <location>
        <begin position="263"/>
        <end position="273"/>
    </location>
</feature>
<proteinExistence type="inferred from homology"/>
<evidence type="ECO:0000313" key="9">
    <source>
        <dbReference type="EMBL" id="QBM86110.1"/>
    </source>
</evidence>
<evidence type="ECO:0000256" key="3">
    <source>
        <dbReference type="ARBA" id="ARBA00011396"/>
    </source>
</evidence>
<dbReference type="GO" id="GO:0016740">
    <property type="term" value="F:transferase activity"/>
    <property type="evidence" value="ECO:0007669"/>
    <property type="project" value="UniProtKB-KW"/>
</dbReference>
<keyword evidence="6" id="KW-0472">Membrane</keyword>
<dbReference type="Pfam" id="PF10256">
    <property type="entry name" value="Erf4"/>
    <property type="match status" value="1"/>
</dbReference>
<evidence type="ECO:0000256" key="6">
    <source>
        <dbReference type="ARBA" id="ARBA00023136"/>
    </source>
</evidence>
<dbReference type="GO" id="GO:0031211">
    <property type="term" value="C:endoplasmic reticulum palmitoyltransferase complex"/>
    <property type="evidence" value="ECO:0007669"/>
    <property type="project" value="TreeGrafter"/>
</dbReference>
<keyword evidence="9" id="KW-0808">Transferase</keyword>
<comment type="similarity">
    <text evidence="2">Belongs to the ERF4 family.</text>
</comment>
<dbReference type="InterPro" id="IPR051371">
    <property type="entry name" value="Ras_palmitoyltransferase"/>
</dbReference>
<dbReference type="PANTHER" id="PTHR13254:SF0">
    <property type="entry name" value="GOLGIN SUBFAMILY A MEMBER 7_ERF4 DOMAIN-CONTAINING PROTEIN"/>
    <property type="match status" value="1"/>
</dbReference>